<accession>A0A8B6GKN1</accession>
<protein>
    <submittedName>
        <fullName evidence="1">Uncharacterized protein</fullName>
    </submittedName>
</protein>
<reference evidence="1" key="1">
    <citation type="submission" date="2018-11" db="EMBL/GenBank/DDBJ databases">
        <authorList>
            <person name="Alioto T."/>
            <person name="Alioto T."/>
        </authorList>
    </citation>
    <scope>NUCLEOTIDE SEQUENCE</scope>
</reference>
<sequence length="82" mass="9221">MEAMKPAFYLVWLIHSVVIGENSKRLLLDDPDVATRFAQMEITIQKLTQQLSQLENNAGAGSTYVRWGRSLCSGDNTELVYS</sequence>
<dbReference type="EMBL" id="UYJE01008577">
    <property type="protein sequence ID" value="VDI64913.1"/>
    <property type="molecule type" value="Genomic_DNA"/>
</dbReference>
<gene>
    <name evidence="1" type="ORF">MGAL_10B022280</name>
</gene>
<name>A0A8B6GKN1_MYTGA</name>
<proteinExistence type="predicted"/>
<organism evidence="1 2">
    <name type="scientific">Mytilus galloprovincialis</name>
    <name type="common">Mediterranean mussel</name>
    <dbReference type="NCBI Taxonomy" id="29158"/>
    <lineage>
        <taxon>Eukaryota</taxon>
        <taxon>Metazoa</taxon>
        <taxon>Spiralia</taxon>
        <taxon>Lophotrochozoa</taxon>
        <taxon>Mollusca</taxon>
        <taxon>Bivalvia</taxon>
        <taxon>Autobranchia</taxon>
        <taxon>Pteriomorphia</taxon>
        <taxon>Mytilida</taxon>
        <taxon>Mytiloidea</taxon>
        <taxon>Mytilidae</taxon>
        <taxon>Mytilinae</taxon>
        <taxon>Mytilus</taxon>
    </lineage>
</organism>
<feature type="non-terminal residue" evidence="1">
    <location>
        <position position="1"/>
    </location>
</feature>
<evidence type="ECO:0000313" key="2">
    <source>
        <dbReference type="Proteomes" id="UP000596742"/>
    </source>
</evidence>
<keyword evidence="2" id="KW-1185">Reference proteome</keyword>
<evidence type="ECO:0000313" key="1">
    <source>
        <dbReference type="EMBL" id="VDI64913.1"/>
    </source>
</evidence>
<dbReference type="Proteomes" id="UP000596742">
    <property type="component" value="Unassembled WGS sequence"/>
</dbReference>
<dbReference type="AlphaFoldDB" id="A0A8B6GKN1"/>
<comment type="caution">
    <text evidence="1">The sequence shown here is derived from an EMBL/GenBank/DDBJ whole genome shotgun (WGS) entry which is preliminary data.</text>
</comment>
<dbReference type="OrthoDB" id="6040987at2759"/>